<dbReference type="InterPro" id="IPR033898">
    <property type="entry name" value="RNAP_AC19"/>
</dbReference>
<dbReference type="Gene3D" id="3.30.1360.10">
    <property type="entry name" value="RNA polymerase, RBP11-like subunit"/>
    <property type="match status" value="1"/>
</dbReference>
<evidence type="ECO:0000256" key="2">
    <source>
        <dbReference type="ARBA" id="ARBA00022478"/>
    </source>
</evidence>
<organism evidence="7 8">
    <name type="scientific">Phytophthora lilii</name>
    <dbReference type="NCBI Taxonomy" id="2077276"/>
    <lineage>
        <taxon>Eukaryota</taxon>
        <taxon>Sar</taxon>
        <taxon>Stramenopiles</taxon>
        <taxon>Oomycota</taxon>
        <taxon>Peronosporomycetes</taxon>
        <taxon>Peronosporales</taxon>
        <taxon>Peronosporaceae</taxon>
        <taxon>Phytophthora</taxon>
    </lineage>
</organism>
<comment type="similarity">
    <text evidence="5">Belongs to the archaeal Rpo11/eukaryotic RPB11/RPC19 RNA polymerase subunit family.</text>
</comment>
<comment type="caution">
    <text evidence="7">The sequence shown here is derived from an EMBL/GenBank/DDBJ whole genome shotgun (WGS) entry which is preliminary data.</text>
</comment>
<evidence type="ECO:0000256" key="1">
    <source>
        <dbReference type="ARBA" id="ARBA00004123"/>
    </source>
</evidence>
<dbReference type="CDD" id="cd07029">
    <property type="entry name" value="RNAP_I_III_AC19"/>
    <property type="match status" value="1"/>
</dbReference>
<dbReference type="InterPro" id="IPR008193">
    <property type="entry name" value="RNA_pol_Rpb11_13-16kDa_CS"/>
</dbReference>
<feature type="domain" description="DNA-directed RNA polymerase RBP11-like dimerisation" evidence="6">
    <location>
        <begin position="20"/>
        <end position="69"/>
    </location>
</feature>
<evidence type="ECO:0000259" key="6">
    <source>
        <dbReference type="Pfam" id="PF13656"/>
    </source>
</evidence>
<dbReference type="GO" id="GO:0005666">
    <property type="term" value="C:RNA polymerase III complex"/>
    <property type="evidence" value="ECO:0007669"/>
    <property type="project" value="TreeGrafter"/>
</dbReference>
<protein>
    <submittedName>
        <fullName evidence="7">Unnamed protein product</fullName>
    </submittedName>
</protein>
<dbReference type="InterPro" id="IPR022905">
    <property type="entry name" value="Rpo11-like"/>
</dbReference>
<dbReference type="SUPFAM" id="SSF55257">
    <property type="entry name" value="RBP11-like subunits of RNA polymerase"/>
    <property type="match status" value="1"/>
</dbReference>
<sequence length="136" mass="15527">MAAAAKKLDVFSTTSDYSKTYVFHDEDHTLGNALRYVLMRNPDVDFCGYTIPHPSEPKMHIRLQTRQGERQTAELELWSYNGHLRCLLLLLLLCAAGAPSDEALRSGLTDLRKLSTQIGDAYRKELKAFKRKNRKN</sequence>
<dbReference type="PROSITE" id="PS01154">
    <property type="entry name" value="RNA_POL_L_13KD"/>
    <property type="match status" value="1"/>
</dbReference>
<keyword evidence="8" id="KW-1185">Reference proteome</keyword>
<reference evidence="7" key="1">
    <citation type="submission" date="2023-04" db="EMBL/GenBank/DDBJ databases">
        <title>Phytophthora lilii NBRC 32176.</title>
        <authorList>
            <person name="Ichikawa N."/>
            <person name="Sato H."/>
            <person name="Tonouchi N."/>
        </authorList>
    </citation>
    <scope>NUCLEOTIDE SEQUENCE</scope>
    <source>
        <strain evidence="7">NBRC 32176</strain>
    </source>
</reference>
<evidence type="ECO:0000256" key="3">
    <source>
        <dbReference type="ARBA" id="ARBA00023163"/>
    </source>
</evidence>
<dbReference type="Pfam" id="PF13656">
    <property type="entry name" value="RNA_pol_L_2"/>
    <property type="match status" value="1"/>
</dbReference>
<evidence type="ECO:0000313" key="7">
    <source>
        <dbReference type="EMBL" id="GMF23824.1"/>
    </source>
</evidence>
<keyword evidence="2" id="KW-0240">DNA-directed RNA polymerase</keyword>
<dbReference type="GO" id="GO:0003899">
    <property type="term" value="F:DNA-directed RNA polymerase activity"/>
    <property type="evidence" value="ECO:0007669"/>
    <property type="project" value="InterPro"/>
</dbReference>
<dbReference type="GO" id="GO:0005736">
    <property type="term" value="C:RNA polymerase I complex"/>
    <property type="evidence" value="ECO:0007669"/>
    <property type="project" value="TreeGrafter"/>
</dbReference>
<keyword evidence="4" id="KW-0539">Nucleus</keyword>
<dbReference type="AlphaFoldDB" id="A0A9W6WR70"/>
<dbReference type="GO" id="GO:0003677">
    <property type="term" value="F:DNA binding"/>
    <property type="evidence" value="ECO:0007669"/>
    <property type="project" value="InterPro"/>
</dbReference>
<accession>A0A9W6WR70</accession>
<comment type="subcellular location">
    <subcellularLocation>
        <location evidence="1">Nucleus</location>
    </subcellularLocation>
</comment>
<dbReference type="InterPro" id="IPR009025">
    <property type="entry name" value="RBP11-like_dimer"/>
</dbReference>
<keyword evidence="3" id="KW-0804">Transcription</keyword>
<dbReference type="InterPro" id="IPR036603">
    <property type="entry name" value="RBP11-like"/>
</dbReference>
<dbReference type="GO" id="GO:0046983">
    <property type="term" value="F:protein dimerization activity"/>
    <property type="evidence" value="ECO:0007669"/>
    <property type="project" value="InterPro"/>
</dbReference>
<dbReference type="OrthoDB" id="510325at2759"/>
<gene>
    <name evidence="7" type="ORF">Plil01_000967600</name>
</gene>
<name>A0A9W6WR70_9STRA</name>
<dbReference type="GO" id="GO:0006362">
    <property type="term" value="P:transcription elongation by RNA polymerase I"/>
    <property type="evidence" value="ECO:0007669"/>
    <property type="project" value="TreeGrafter"/>
</dbReference>
<evidence type="ECO:0000313" key="8">
    <source>
        <dbReference type="Proteomes" id="UP001165083"/>
    </source>
</evidence>
<proteinExistence type="inferred from homology"/>
<dbReference type="HAMAP" id="MF_00261">
    <property type="entry name" value="RNApol_arch_Rpo11"/>
    <property type="match status" value="1"/>
</dbReference>
<dbReference type="Proteomes" id="UP001165083">
    <property type="component" value="Unassembled WGS sequence"/>
</dbReference>
<dbReference type="GO" id="GO:0006383">
    <property type="term" value="P:transcription by RNA polymerase III"/>
    <property type="evidence" value="ECO:0007669"/>
    <property type="project" value="TreeGrafter"/>
</dbReference>
<evidence type="ECO:0000256" key="5">
    <source>
        <dbReference type="ARBA" id="ARBA00025751"/>
    </source>
</evidence>
<dbReference type="PANTHER" id="PTHR13946:SF28">
    <property type="entry name" value="DNA-DIRECTED RNA POLYMERASES I AND III SUBUNIT RPAC2"/>
    <property type="match status" value="1"/>
</dbReference>
<evidence type="ECO:0000256" key="4">
    <source>
        <dbReference type="ARBA" id="ARBA00023242"/>
    </source>
</evidence>
<dbReference type="EMBL" id="BSXW01000490">
    <property type="protein sequence ID" value="GMF23824.1"/>
    <property type="molecule type" value="Genomic_DNA"/>
</dbReference>
<dbReference type="PANTHER" id="PTHR13946">
    <property type="entry name" value="DNA-DIRECTED RNA POLYMERASE I,II,III"/>
    <property type="match status" value="1"/>
</dbReference>